<name>A0A160DRX9_9GAMM</name>
<evidence type="ECO:0000313" key="2">
    <source>
        <dbReference type="Proteomes" id="UP000076830"/>
    </source>
</evidence>
<dbReference type="EMBL" id="CP015249">
    <property type="protein sequence ID" value="ANB16987.1"/>
    <property type="molecule type" value="Genomic_DNA"/>
</dbReference>
<dbReference type="STRING" id="1300342.I596_957"/>
<reference evidence="1 2" key="1">
    <citation type="submission" date="2016-04" db="EMBL/GenBank/DDBJ databases">
        <title>Complete genome sequence of Dokdonella koreensis DS-123T.</title>
        <authorList>
            <person name="Kim J.F."/>
            <person name="Lee H."/>
            <person name="Kwak M.-J."/>
        </authorList>
    </citation>
    <scope>NUCLEOTIDE SEQUENCE [LARGE SCALE GENOMIC DNA]</scope>
    <source>
        <strain evidence="1 2">DS-123</strain>
    </source>
</reference>
<organism evidence="1 2">
    <name type="scientific">Dokdonella koreensis DS-123</name>
    <dbReference type="NCBI Taxonomy" id="1300342"/>
    <lineage>
        <taxon>Bacteria</taxon>
        <taxon>Pseudomonadati</taxon>
        <taxon>Pseudomonadota</taxon>
        <taxon>Gammaproteobacteria</taxon>
        <taxon>Lysobacterales</taxon>
        <taxon>Rhodanobacteraceae</taxon>
        <taxon>Dokdonella</taxon>
    </lineage>
</organism>
<dbReference type="AlphaFoldDB" id="A0A160DRX9"/>
<evidence type="ECO:0000313" key="1">
    <source>
        <dbReference type="EMBL" id="ANB16987.1"/>
    </source>
</evidence>
<accession>A0A160DRX9</accession>
<protein>
    <submittedName>
        <fullName evidence="1">Uncharacterized protein</fullName>
    </submittedName>
</protein>
<gene>
    <name evidence="1" type="ORF">I596_957</name>
</gene>
<proteinExistence type="predicted"/>
<keyword evidence="2" id="KW-1185">Reference proteome</keyword>
<sequence>MRQGSPRIRAGGTAERSCGRAWSATGWVEAGAVNAGDRVVVRGAERLADGQRVSDRRAG</sequence>
<dbReference type="Proteomes" id="UP000076830">
    <property type="component" value="Chromosome"/>
</dbReference>
<dbReference type="KEGG" id="dko:I596_957"/>